<dbReference type="InterPro" id="IPR049712">
    <property type="entry name" value="Poly_export"/>
</dbReference>
<proteinExistence type="inferred from homology"/>
<evidence type="ECO:0000256" key="7">
    <source>
        <dbReference type="ARBA" id="ARBA00022729"/>
    </source>
</evidence>
<evidence type="ECO:0000256" key="6">
    <source>
        <dbReference type="ARBA" id="ARBA00022692"/>
    </source>
</evidence>
<keyword evidence="7 15" id="KW-0732">Signal</keyword>
<keyword evidence="20" id="KW-1185">Reference proteome</keyword>
<evidence type="ECO:0000256" key="3">
    <source>
        <dbReference type="ARBA" id="ARBA00022448"/>
    </source>
</evidence>
<dbReference type="Proteomes" id="UP000246569">
    <property type="component" value="Unassembled WGS sequence"/>
</dbReference>
<evidence type="ECO:0000256" key="13">
    <source>
        <dbReference type="ARBA" id="ARBA00023237"/>
    </source>
</evidence>
<evidence type="ECO:0000256" key="1">
    <source>
        <dbReference type="ARBA" id="ARBA00004571"/>
    </source>
</evidence>
<gene>
    <name evidence="19" type="ORF">C7443_101120</name>
</gene>
<evidence type="ECO:0000256" key="5">
    <source>
        <dbReference type="ARBA" id="ARBA00022597"/>
    </source>
</evidence>
<dbReference type="GO" id="GO:0009279">
    <property type="term" value="C:cell outer membrane"/>
    <property type="evidence" value="ECO:0007669"/>
    <property type="project" value="UniProtKB-SubCell"/>
</dbReference>
<accession>A0A317MZN3</accession>
<dbReference type="InterPro" id="IPR003715">
    <property type="entry name" value="Poly_export_N"/>
</dbReference>
<keyword evidence="14" id="KW-0449">Lipoprotein</keyword>
<dbReference type="Gene3D" id="3.30.1950.10">
    <property type="entry name" value="wza like domain"/>
    <property type="match status" value="1"/>
</dbReference>
<keyword evidence="6" id="KW-0812">Transmembrane</keyword>
<feature type="chain" id="PRO_5016266427" evidence="15">
    <location>
        <begin position="23"/>
        <end position="987"/>
    </location>
</feature>
<reference evidence="19 20" key="1">
    <citation type="submission" date="2018-05" db="EMBL/GenBank/DDBJ databases">
        <title>Genomic Encyclopedia of Type Strains, Phase IV (KMG-IV): sequencing the most valuable type-strain genomes for metagenomic binning, comparative biology and taxonomic classification.</title>
        <authorList>
            <person name="Goeker M."/>
        </authorList>
    </citation>
    <scope>NUCLEOTIDE SEQUENCE [LARGE SCALE GENOMIC DNA]</scope>
    <source>
        <strain evidence="19 20">DSM 23606</strain>
    </source>
</reference>
<keyword evidence="12" id="KW-0564">Palmitate</keyword>
<evidence type="ECO:0000256" key="2">
    <source>
        <dbReference type="ARBA" id="ARBA00009450"/>
    </source>
</evidence>
<evidence type="ECO:0000256" key="4">
    <source>
        <dbReference type="ARBA" id="ARBA00022452"/>
    </source>
</evidence>
<name>A0A317MZN3_9GAMM</name>
<evidence type="ECO:0000313" key="19">
    <source>
        <dbReference type="EMBL" id="PWV65636.1"/>
    </source>
</evidence>
<evidence type="ECO:0000256" key="10">
    <source>
        <dbReference type="ARBA" id="ARBA00023114"/>
    </source>
</evidence>
<evidence type="ECO:0000256" key="14">
    <source>
        <dbReference type="ARBA" id="ARBA00023288"/>
    </source>
</evidence>
<evidence type="ECO:0000256" key="9">
    <source>
        <dbReference type="ARBA" id="ARBA00023065"/>
    </source>
</evidence>
<dbReference type="GO" id="GO:0006811">
    <property type="term" value="P:monoatomic ion transport"/>
    <property type="evidence" value="ECO:0007669"/>
    <property type="project" value="UniProtKB-KW"/>
</dbReference>
<dbReference type="Gene3D" id="3.10.560.10">
    <property type="entry name" value="Outer membrane lipoprotein wza domain like"/>
    <property type="match status" value="7"/>
</dbReference>
<dbReference type="Pfam" id="PF02563">
    <property type="entry name" value="Poly_export"/>
    <property type="match status" value="1"/>
</dbReference>
<dbReference type="GO" id="GO:0015159">
    <property type="term" value="F:polysaccharide transmembrane transporter activity"/>
    <property type="evidence" value="ECO:0007669"/>
    <property type="project" value="InterPro"/>
</dbReference>
<dbReference type="Pfam" id="PF10531">
    <property type="entry name" value="SLBB"/>
    <property type="match status" value="4"/>
</dbReference>
<dbReference type="InterPro" id="IPR019554">
    <property type="entry name" value="Soluble_ligand-bd"/>
</dbReference>
<dbReference type="GO" id="GO:0046930">
    <property type="term" value="C:pore complex"/>
    <property type="evidence" value="ECO:0007669"/>
    <property type="project" value="UniProtKB-KW"/>
</dbReference>
<evidence type="ECO:0000259" key="18">
    <source>
        <dbReference type="Pfam" id="PF22461"/>
    </source>
</evidence>
<keyword evidence="10" id="KW-0626">Porin</keyword>
<evidence type="ECO:0000256" key="12">
    <source>
        <dbReference type="ARBA" id="ARBA00023139"/>
    </source>
</evidence>
<dbReference type="InterPro" id="IPR054765">
    <property type="entry name" value="SLBB_dom"/>
</dbReference>
<keyword evidence="4" id="KW-1134">Transmembrane beta strand</keyword>
<evidence type="ECO:0000313" key="20">
    <source>
        <dbReference type="Proteomes" id="UP000246569"/>
    </source>
</evidence>
<comment type="subcellular location">
    <subcellularLocation>
        <location evidence="1">Cell outer membrane</location>
        <topology evidence="1">Multi-pass membrane protein</topology>
    </subcellularLocation>
</comment>
<feature type="domain" description="Soluble ligand binding" evidence="17">
    <location>
        <begin position="725"/>
        <end position="757"/>
    </location>
</feature>
<evidence type="ECO:0000259" key="16">
    <source>
        <dbReference type="Pfam" id="PF02563"/>
    </source>
</evidence>
<comment type="caution">
    <text evidence="19">The sequence shown here is derived from an EMBL/GenBank/DDBJ whole genome shotgun (WGS) entry which is preliminary data.</text>
</comment>
<evidence type="ECO:0000259" key="17">
    <source>
        <dbReference type="Pfam" id="PF10531"/>
    </source>
</evidence>
<evidence type="ECO:0000256" key="8">
    <source>
        <dbReference type="ARBA" id="ARBA00023047"/>
    </source>
</evidence>
<sequence>MLLGILLILSGLALSWTSVSQAAAGPDLSNERGVDLLPSSLARRLALLSLQDRRNLASALRERREPGGLPDDVMEALRTLSEEQRSALLLFLEPPAAPAQEAVVSAAASTDTNRDAVVAPSPSIENTGETGGLRPFGYDLFTGAASTFAPVTDIPVPVDYVIGPGDVVQIQLFGKENAQFDLTVSRDGTLNFPNIGPVPVAGMKFSELRAQIEQRVATQMIGMRANVTLGALRSIRVFVLGEAVRPGSYTVSALSTLTNALLASGGIKPIGSLRNIQLKRSGEIVATLDLYDLLLRGDTRNDARLQPGDVIFVPPVGKTVGIDGAVRRPAVYELTTEHSVSDLIALAGGLEPAAYTAGTQLERIDAHQDRTLVDLDLNNAASGRFELNNGDILRVPSVLQQRESSVTLSGHVLRPGPVPWRKGMRLSQIVRSTRELQPRPDTGYVLILREQRPTRNLQVLSADLGAALAHPRGASDPLLQPGDEVLVLGLDEDRAKTLTPVIFQLRQQTRNGGPEPVVTLSGNLRHPGDYPLVGGMTVRDAIRANLDVLPETDLEYALLRREVEGGRRVETIAIKLGDALQNPRSGANVQLRPRDELYVFSKAADRQELLAPILNELQAQAVRGDGAAIVEIDGAVRKPGRYPLNTGMRIADLVEVAGGLAESAYSLGAELNRFAVIEGKVREVDHVNFALRDALDGRPDTNVLLQPHDRLVIKPVTNWGEAESVELVGEVRFPGNYTIRRGETLSSVLRRAGGLTTYAFPRGAVFTRESLRQREQDEMDKLAARIEAELAQSQLERTQSTDSNTANVDREAISVSRSVVQQIRSTKAIGRLVINLPALLAGPEIAGMSREEYEELDVSLKPGDRLVVPRDTQEVTVLGEVFHGTSHLYRSDLDRDDYIRQSGGTTPKADLARIYIVRANGQVDTANQGFFSSGIFARSATSIQPGDTIIVPLDVERMKPLAFWSEVTKIIGQVGLTVAAFHSVGAL</sequence>
<comment type="similarity">
    <text evidence="2">Belongs to the BexD/CtrA/VexA family.</text>
</comment>
<feature type="domain" description="SLBB" evidence="18">
    <location>
        <begin position="236"/>
        <end position="313"/>
    </location>
</feature>
<feature type="domain" description="Soluble ligand binding" evidence="17">
    <location>
        <begin position="320"/>
        <end position="367"/>
    </location>
</feature>
<keyword evidence="5" id="KW-0762">Sugar transport</keyword>
<dbReference type="PANTHER" id="PTHR33619">
    <property type="entry name" value="POLYSACCHARIDE EXPORT PROTEIN GFCE-RELATED"/>
    <property type="match status" value="1"/>
</dbReference>
<dbReference type="PANTHER" id="PTHR33619:SF3">
    <property type="entry name" value="POLYSACCHARIDE EXPORT PROTEIN GFCE-RELATED"/>
    <property type="match status" value="1"/>
</dbReference>
<feature type="domain" description="Polysaccharide export protein N-terminal" evidence="16">
    <location>
        <begin position="156"/>
        <end position="228"/>
    </location>
</feature>
<organism evidence="19 20">
    <name type="scientific">Plasticicumulans acidivorans</name>
    <dbReference type="NCBI Taxonomy" id="886464"/>
    <lineage>
        <taxon>Bacteria</taxon>
        <taxon>Pseudomonadati</taxon>
        <taxon>Pseudomonadota</taxon>
        <taxon>Gammaproteobacteria</taxon>
        <taxon>Candidatus Competibacteraceae</taxon>
        <taxon>Plasticicumulans</taxon>
    </lineage>
</organism>
<keyword evidence="9" id="KW-0406">Ion transport</keyword>
<keyword evidence="13" id="KW-0998">Cell outer membrane</keyword>
<dbReference type="Pfam" id="PF22461">
    <property type="entry name" value="SLBB_2"/>
    <property type="match status" value="1"/>
</dbReference>
<feature type="domain" description="Soluble ligand binding" evidence="17">
    <location>
        <begin position="629"/>
        <end position="681"/>
    </location>
</feature>
<evidence type="ECO:0000256" key="11">
    <source>
        <dbReference type="ARBA" id="ARBA00023136"/>
    </source>
</evidence>
<feature type="domain" description="Soluble ligand binding" evidence="17">
    <location>
        <begin position="517"/>
        <end position="543"/>
    </location>
</feature>
<keyword evidence="8" id="KW-0625">Polysaccharide transport</keyword>
<protein>
    <submittedName>
        <fullName evidence="19">Protein involved in polysaccharide export with SLBB domain</fullName>
    </submittedName>
</protein>
<dbReference type="EMBL" id="QGTJ01000001">
    <property type="protein sequence ID" value="PWV65636.1"/>
    <property type="molecule type" value="Genomic_DNA"/>
</dbReference>
<keyword evidence="11" id="KW-0472">Membrane</keyword>
<feature type="signal peptide" evidence="15">
    <location>
        <begin position="1"/>
        <end position="22"/>
    </location>
</feature>
<dbReference type="GO" id="GO:0015288">
    <property type="term" value="F:porin activity"/>
    <property type="evidence" value="ECO:0007669"/>
    <property type="project" value="UniProtKB-KW"/>
</dbReference>
<evidence type="ECO:0000256" key="15">
    <source>
        <dbReference type="SAM" id="SignalP"/>
    </source>
</evidence>
<keyword evidence="3" id="KW-0813">Transport</keyword>
<dbReference type="AlphaFoldDB" id="A0A317MZN3"/>